<evidence type="ECO:0000256" key="1">
    <source>
        <dbReference type="ARBA" id="ARBA00004141"/>
    </source>
</evidence>
<keyword evidence="3 6" id="KW-0812">Transmembrane</keyword>
<evidence type="ECO:0000256" key="6">
    <source>
        <dbReference type="SAM" id="Phobius"/>
    </source>
</evidence>
<dbReference type="EMBL" id="CADCWM010000548">
    <property type="protein sequence ID" value="CAA9568188.1"/>
    <property type="molecule type" value="Genomic_DNA"/>
</dbReference>
<name>A0A6J4V4E8_9BACT</name>
<dbReference type="PANTHER" id="PTHR13353">
    <property type="entry name" value="TRANSMEMBRANE PROTEIN 19"/>
    <property type="match status" value="1"/>
</dbReference>
<comment type="similarity">
    <text evidence="2">Belongs to the TMEM19 family.</text>
</comment>
<reference evidence="7" key="1">
    <citation type="submission" date="2020-02" db="EMBL/GenBank/DDBJ databases">
        <authorList>
            <person name="Meier V. D."/>
        </authorList>
    </citation>
    <scope>NUCLEOTIDE SEQUENCE</scope>
    <source>
        <strain evidence="7">AVDCRST_MAG88</strain>
    </source>
</reference>
<keyword evidence="4 6" id="KW-1133">Transmembrane helix</keyword>
<evidence type="ECO:0000256" key="4">
    <source>
        <dbReference type="ARBA" id="ARBA00022989"/>
    </source>
</evidence>
<dbReference type="InterPro" id="IPR002794">
    <property type="entry name" value="DUF92_TMEM19"/>
</dbReference>
<evidence type="ECO:0000256" key="5">
    <source>
        <dbReference type="ARBA" id="ARBA00023136"/>
    </source>
</evidence>
<accession>A0A6J4V4E8</accession>
<feature type="transmembrane region" description="Helical" evidence="6">
    <location>
        <begin position="37"/>
        <end position="65"/>
    </location>
</feature>
<proteinExistence type="inferred from homology"/>
<comment type="subcellular location">
    <subcellularLocation>
        <location evidence="1">Membrane</location>
        <topology evidence="1">Multi-pass membrane protein</topology>
    </subcellularLocation>
</comment>
<evidence type="ECO:0000256" key="3">
    <source>
        <dbReference type="ARBA" id="ARBA00022692"/>
    </source>
</evidence>
<evidence type="ECO:0000313" key="7">
    <source>
        <dbReference type="EMBL" id="CAA9568188.1"/>
    </source>
</evidence>
<dbReference type="GO" id="GO:0016020">
    <property type="term" value="C:membrane"/>
    <property type="evidence" value="ECO:0007669"/>
    <property type="project" value="UniProtKB-SubCell"/>
</dbReference>
<evidence type="ECO:0008006" key="8">
    <source>
        <dbReference type="Google" id="ProtNLM"/>
    </source>
</evidence>
<gene>
    <name evidence="7" type="ORF">AVDCRST_MAG88-2086</name>
</gene>
<organism evidence="7">
    <name type="scientific">uncultured Thermomicrobiales bacterium</name>
    <dbReference type="NCBI Taxonomy" id="1645740"/>
    <lineage>
        <taxon>Bacteria</taxon>
        <taxon>Pseudomonadati</taxon>
        <taxon>Thermomicrobiota</taxon>
        <taxon>Thermomicrobia</taxon>
        <taxon>Thermomicrobiales</taxon>
        <taxon>environmental samples</taxon>
    </lineage>
</organism>
<evidence type="ECO:0000256" key="2">
    <source>
        <dbReference type="ARBA" id="ARBA00009012"/>
    </source>
</evidence>
<dbReference type="Pfam" id="PF01940">
    <property type="entry name" value="DUF92"/>
    <property type="match status" value="1"/>
</dbReference>
<sequence length="284" mass="29045">MNAPRFRVPLGLLASGAIGWAAYRRGSLSRSGVVGAMLVGTTIFASGGAAPSTLLITFFVSSSVLSRWKRERKRIATSEFAKGERRDLAQVLANGGVAAALVALGRARPDTPWLPAFVGAIATVNADTWSTEAGTLSRQPPRLITTGKVVTAGTSGGATPLGTAAAALGAAAIGVVATLVGRPQRGDGSVVTPTFDGRAGALPLATTAGLVGAFVDSLLGATVQARYRCPACGVPTERTRHRCGTPAVLIGGWRAIDNDAVNFLSSLCGAAVGWWWGQRSRHAG</sequence>
<dbReference type="AlphaFoldDB" id="A0A6J4V4E8"/>
<dbReference type="PANTHER" id="PTHR13353:SF5">
    <property type="entry name" value="TRANSMEMBRANE PROTEIN 19"/>
    <property type="match status" value="1"/>
</dbReference>
<keyword evidence="5 6" id="KW-0472">Membrane</keyword>
<protein>
    <recommendedName>
        <fullName evidence="8">DUF92 domain-containing protein</fullName>
    </recommendedName>
</protein>